<dbReference type="PANTHER" id="PTHR47424">
    <property type="entry name" value="REGULATORY PROTEIN GAL4"/>
    <property type="match status" value="1"/>
</dbReference>
<evidence type="ECO:0000256" key="2">
    <source>
        <dbReference type="ARBA" id="ARBA00023163"/>
    </source>
</evidence>
<evidence type="ECO:0000259" key="4">
    <source>
        <dbReference type="SMART" id="SM00906"/>
    </source>
</evidence>
<evidence type="ECO:0000313" key="6">
    <source>
        <dbReference type="Proteomes" id="UP000075230"/>
    </source>
</evidence>
<keyword evidence="3" id="KW-0539">Nucleus</keyword>
<organism evidence="5 6">
    <name type="scientific">Aspergillus kawachii</name>
    <name type="common">White koji mold</name>
    <name type="synonym">Aspergillus awamori var. kawachi</name>
    <dbReference type="NCBI Taxonomy" id="1069201"/>
    <lineage>
        <taxon>Eukaryota</taxon>
        <taxon>Fungi</taxon>
        <taxon>Dikarya</taxon>
        <taxon>Ascomycota</taxon>
        <taxon>Pezizomycotina</taxon>
        <taxon>Eurotiomycetes</taxon>
        <taxon>Eurotiomycetidae</taxon>
        <taxon>Eurotiales</taxon>
        <taxon>Aspergillaceae</taxon>
        <taxon>Aspergillus</taxon>
        <taxon>Aspergillus subgen. Circumdati</taxon>
    </lineage>
</organism>
<evidence type="ECO:0000313" key="5">
    <source>
        <dbReference type="EMBL" id="GAT22684.1"/>
    </source>
</evidence>
<dbReference type="GO" id="GO:0003677">
    <property type="term" value="F:DNA binding"/>
    <property type="evidence" value="ECO:0007669"/>
    <property type="project" value="InterPro"/>
</dbReference>
<comment type="caution">
    <text evidence="5">The sequence shown here is derived from an EMBL/GenBank/DDBJ whole genome shotgun (WGS) entry which is preliminary data.</text>
</comment>
<dbReference type="Pfam" id="PF04082">
    <property type="entry name" value="Fungal_trans"/>
    <property type="match status" value="1"/>
</dbReference>
<dbReference type="PANTHER" id="PTHR47424:SF6">
    <property type="entry name" value="PROLINE UTILIZATION TRANS-ACTIVATOR"/>
    <property type="match status" value="1"/>
</dbReference>
<dbReference type="InterPro" id="IPR007219">
    <property type="entry name" value="XnlR_reg_dom"/>
</dbReference>
<dbReference type="GO" id="GO:0008270">
    <property type="term" value="F:zinc ion binding"/>
    <property type="evidence" value="ECO:0007669"/>
    <property type="project" value="InterPro"/>
</dbReference>
<gene>
    <name evidence="5" type="ORF">RIB2604_01600990</name>
</gene>
<feature type="domain" description="Xylanolytic transcriptional activator regulatory" evidence="4">
    <location>
        <begin position="1"/>
        <end position="64"/>
    </location>
</feature>
<proteinExistence type="predicted"/>
<dbReference type="SMART" id="SM00906">
    <property type="entry name" value="Fungal_trans"/>
    <property type="match status" value="1"/>
</dbReference>
<protein>
    <submittedName>
        <fullName evidence="5">C6 transcription factor</fullName>
    </submittedName>
</protein>
<evidence type="ECO:0000256" key="1">
    <source>
        <dbReference type="ARBA" id="ARBA00023015"/>
    </source>
</evidence>
<reference evidence="5 6" key="1">
    <citation type="journal article" date="2016" name="DNA Res.">
        <title>Genome sequence of Aspergillus luchuensis NBRC 4314.</title>
        <authorList>
            <person name="Yamada O."/>
            <person name="Machida M."/>
            <person name="Hosoyama A."/>
            <person name="Goto M."/>
            <person name="Takahashi T."/>
            <person name="Futagami T."/>
            <person name="Yamagata Y."/>
            <person name="Takeuchi M."/>
            <person name="Kobayashi T."/>
            <person name="Koike H."/>
            <person name="Abe K."/>
            <person name="Asai K."/>
            <person name="Arita M."/>
            <person name="Fujita N."/>
            <person name="Fukuda K."/>
            <person name="Higa K."/>
            <person name="Horikawa H."/>
            <person name="Ishikawa T."/>
            <person name="Jinno K."/>
            <person name="Kato Y."/>
            <person name="Kirimura K."/>
            <person name="Mizutani O."/>
            <person name="Nakasone K."/>
            <person name="Sano M."/>
            <person name="Shiraishi Y."/>
            <person name="Tsukahara M."/>
            <person name="Gomi K."/>
        </authorList>
    </citation>
    <scope>NUCLEOTIDE SEQUENCE [LARGE SCALE GENOMIC DNA]</scope>
    <source>
        <strain evidence="5 6">RIB 2604</strain>
    </source>
</reference>
<name>A0A146F8V1_ASPKA</name>
<dbReference type="AlphaFoldDB" id="A0A146F8V1"/>
<dbReference type="EMBL" id="BCWF01000016">
    <property type="protein sequence ID" value="GAT22684.1"/>
    <property type="molecule type" value="Genomic_DNA"/>
</dbReference>
<keyword evidence="1" id="KW-0805">Transcription regulation</keyword>
<dbReference type="CDD" id="cd12148">
    <property type="entry name" value="fungal_TF_MHR"/>
    <property type="match status" value="1"/>
</dbReference>
<dbReference type="Proteomes" id="UP000075230">
    <property type="component" value="Unassembled WGS sequence"/>
</dbReference>
<dbReference type="VEuPathDB" id="FungiDB:ASPFODRAFT_65279"/>
<keyword evidence="2" id="KW-0804">Transcription</keyword>
<accession>A0A146F8V1</accession>
<reference evidence="6" key="2">
    <citation type="submission" date="2016-02" db="EMBL/GenBank/DDBJ databases">
        <title>Genome sequencing of Aspergillus luchuensis NBRC 4314.</title>
        <authorList>
            <person name="Yamada O."/>
        </authorList>
    </citation>
    <scope>NUCLEOTIDE SEQUENCE [LARGE SCALE GENOMIC DNA]</scope>
    <source>
        <strain evidence="6">RIB 2604</strain>
    </source>
</reference>
<dbReference type="GO" id="GO:0006351">
    <property type="term" value="P:DNA-templated transcription"/>
    <property type="evidence" value="ECO:0007669"/>
    <property type="project" value="InterPro"/>
</dbReference>
<evidence type="ECO:0000256" key="3">
    <source>
        <dbReference type="ARBA" id="ARBA00023242"/>
    </source>
</evidence>
<dbReference type="InterPro" id="IPR051127">
    <property type="entry name" value="Fungal_SecMet_Regulators"/>
</dbReference>
<sequence length="84" mass="9531">MAISLGLHQEVLDPEVSEEDRNRRRRAWWSVYSLDRLLSVKSGNPITIHDEDIGTTWPQPTRNRGGPLAIGRPHLLYTIVSDIG</sequence>